<dbReference type="Proteomes" id="UP000004067">
    <property type="component" value="Unassembled WGS sequence"/>
</dbReference>
<dbReference type="AlphaFoldDB" id="F5RII2"/>
<dbReference type="GO" id="GO:0004316">
    <property type="term" value="F:3-oxoacyl-[acyl-carrier-protein] reductase (NADPH) activity"/>
    <property type="evidence" value="ECO:0007669"/>
    <property type="project" value="UniProtKB-EC"/>
</dbReference>
<proteinExistence type="inferred from homology"/>
<name>F5RII2_9FIRM</name>
<gene>
    <name evidence="3" type="primary">fabG</name>
    <name evidence="3" type="ORF">HMPREF9081_0067</name>
</gene>
<dbReference type="InterPro" id="IPR002347">
    <property type="entry name" value="SDR_fam"/>
</dbReference>
<dbReference type="PANTHER" id="PTHR42760:SF133">
    <property type="entry name" value="3-OXOACYL-[ACYL-CARRIER-PROTEIN] REDUCTASE"/>
    <property type="match status" value="1"/>
</dbReference>
<keyword evidence="2 3" id="KW-0560">Oxidoreductase</keyword>
<reference evidence="3 4" key="1">
    <citation type="submission" date="2011-04" db="EMBL/GenBank/DDBJ databases">
        <authorList>
            <person name="Muzny D."/>
            <person name="Qin X."/>
            <person name="Deng J."/>
            <person name="Jiang H."/>
            <person name="Liu Y."/>
            <person name="Qu J."/>
            <person name="Song X.-Z."/>
            <person name="Zhang L."/>
            <person name="Thornton R."/>
            <person name="Coyle M."/>
            <person name="Francisco L."/>
            <person name="Jackson L."/>
            <person name="Javaid M."/>
            <person name="Korchina V."/>
            <person name="Kovar C."/>
            <person name="Mata R."/>
            <person name="Mathew T."/>
            <person name="Ngo R."/>
            <person name="Nguyen L."/>
            <person name="Nguyen N."/>
            <person name="Okwuonu G."/>
            <person name="Ongeri F."/>
            <person name="Pham C."/>
            <person name="Simmons D."/>
            <person name="Wilczek-Boney K."/>
            <person name="Hale W."/>
            <person name="Jakkamsetti A."/>
            <person name="Pham P."/>
            <person name="Ruth R."/>
            <person name="San Lucas F."/>
            <person name="Warren J."/>
            <person name="Zhang J."/>
            <person name="Zhao Z."/>
            <person name="Zhou C."/>
            <person name="Zhu D."/>
            <person name="Lee S."/>
            <person name="Bess C."/>
            <person name="Blankenburg K."/>
            <person name="Forbes L."/>
            <person name="Fu Q."/>
            <person name="Gubbala S."/>
            <person name="Hirani K."/>
            <person name="Jayaseelan J.C."/>
            <person name="Lara F."/>
            <person name="Munidasa M."/>
            <person name="Palculict T."/>
            <person name="Patil S."/>
            <person name="Pu L.-L."/>
            <person name="Saada N."/>
            <person name="Tang L."/>
            <person name="Weissenberger G."/>
            <person name="Zhu Y."/>
            <person name="Hemphill L."/>
            <person name="Shang Y."/>
            <person name="Youmans B."/>
            <person name="Ayvaz T."/>
            <person name="Ross M."/>
            <person name="Santibanez J."/>
            <person name="Aqrawi P."/>
            <person name="Gross S."/>
            <person name="Joshi V."/>
            <person name="Fowler G."/>
            <person name="Nazareth L."/>
            <person name="Reid J."/>
            <person name="Worley K."/>
            <person name="Petrosino J."/>
            <person name="Highlander S."/>
            <person name="Gibbs R."/>
        </authorList>
    </citation>
    <scope>NUCLEOTIDE SEQUENCE [LARGE SCALE GENOMIC DNA]</scope>
    <source>
        <strain evidence="3 4">DSM 2778</strain>
    </source>
</reference>
<dbReference type="PRINTS" id="PR00080">
    <property type="entry name" value="SDRFAMILY"/>
</dbReference>
<evidence type="ECO:0000313" key="3">
    <source>
        <dbReference type="EMBL" id="EGK62591.1"/>
    </source>
</evidence>
<dbReference type="eggNOG" id="COG1028">
    <property type="taxonomic scope" value="Bacteria"/>
</dbReference>
<dbReference type="HOGENOM" id="CLU_010194_1_2_9"/>
<evidence type="ECO:0000256" key="1">
    <source>
        <dbReference type="ARBA" id="ARBA00006484"/>
    </source>
</evidence>
<evidence type="ECO:0000256" key="2">
    <source>
        <dbReference type="ARBA" id="ARBA00023002"/>
    </source>
</evidence>
<dbReference type="OrthoDB" id="9803333at2"/>
<evidence type="ECO:0000313" key="4">
    <source>
        <dbReference type="Proteomes" id="UP000004067"/>
    </source>
</evidence>
<keyword evidence="4" id="KW-1185">Reference proteome</keyword>
<dbReference type="SUPFAM" id="SSF51735">
    <property type="entry name" value="NAD(P)-binding Rossmann-fold domains"/>
    <property type="match status" value="1"/>
</dbReference>
<dbReference type="STRING" id="888060.HMPREF9081_0067"/>
<comment type="similarity">
    <text evidence="1">Belongs to the short-chain dehydrogenases/reductases (SDR) family.</text>
</comment>
<protein>
    <submittedName>
        <fullName evidence="3">3-oxoacyl-[acyl-carrier-protein] reductase</fullName>
        <ecNumber evidence="3">1.1.1.100</ecNumber>
    </submittedName>
</protein>
<dbReference type="EC" id="1.1.1.100" evidence="3"/>
<dbReference type="FunFam" id="3.40.50.720:FF:000173">
    <property type="entry name" value="3-oxoacyl-[acyl-carrier protein] reductase"/>
    <property type="match status" value="1"/>
</dbReference>
<dbReference type="Gene3D" id="3.40.50.720">
    <property type="entry name" value="NAD(P)-binding Rossmann-like Domain"/>
    <property type="match status" value="1"/>
</dbReference>
<comment type="caution">
    <text evidence="3">The sequence shown here is derived from an EMBL/GenBank/DDBJ whole genome shotgun (WGS) entry which is preliminary data.</text>
</comment>
<sequence>MASLLTGKNAVVTGANRGIGAAILAEFAAQGANVWACARREEPCFLEMCARLTQEHGVWIEPVIFDLADEDGIKAGAQQIRIGKKPVDILVNNAGVIPENRLFLMADPAEMQRVFAVNFFAAMQLTQRVAKLMVRQKAGAIVNICSIAALDGEPAQMEYVASKAALVGATRKLASELGAYGIRVNGIAPGPTRTDMLAAMEEGLRSRMEAATLLHRLAEPQEIASVAVFLASDMASYMTGQILRVDGGMRR</sequence>
<organism evidence="3 4">
    <name type="scientific">Centipeda periodontii DSM 2778</name>
    <dbReference type="NCBI Taxonomy" id="888060"/>
    <lineage>
        <taxon>Bacteria</taxon>
        <taxon>Bacillati</taxon>
        <taxon>Bacillota</taxon>
        <taxon>Negativicutes</taxon>
        <taxon>Selenomonadales</taxon>
        <taxon>Selenomonadaceae</taxon>
        <taxon>Centipeda</taxon>
    </lineage>
</organism>
<accession>F5RII2</accession>
<dbReference type="Pfam" id="PF13561">
    <property type="entry name" value="adh_short_C2"/>
    <property type="match status" value="1"/>
</dbReference>
<dbReference type="PRINTS" id="PR00081">
    <property type="entry name" value="GDHRDH"/>
</dbReference>
<dbReference type="EMBL" id="AFHQ01000003">
    <property type="protein sequence ID" value="EGK62591.1"/>
    <property type="molecule type" value="Genomic_DNA"/>
</dbReference>
<dbReference type="RefSeq" id="WP_006304877.1">
    <property type="nucleotide sequence ID" value="NZ_GL892076.1"/>
</dbReference>
<dbReference type="InterPro" id="IPR036291">
    <property type="entry name" value="NAD(P)-bd_dom_sf"/>
</dbReference>
<dbReference type="PANTHER" id="PTHR42760">
    <property type="entry name" value="SHORT-CHAIN DEHYDROGENASES/REDUCTASES FAMILY MEMBER"/>
    <property type="match status" value="1"/>
</dbReference>